<reference evidence="1 2" key="1">
    <citation type="journal article" date="2018" name="J. Allergy Clin. Immunol.">
        <title>High-quality assembly of Dermatophagoides pteronyssinus genome and transcriptome reveals a wide range of novel allergens.</title>
        <authorList>
            <person name="Liu X.Y."/>
            <person name="Yang K.Y."/>
            <person name="Wang M.Q."/>
            <person name="Kwok J.S."/>
            <person name="Zeng X."/>
            <person name="Yang Z."/>
            <person name="Xiao X.J."/>
            <person name="Lau C.P."/>
            <person name="Li Y."/>
            <person name="Huang Z.M."/>
            <person name="Ba J.G."/>
            <person name="Yim A.K."/>
            <person name="Ouyang C.Y."/>
            <person name="Ngai S.M."/>
            <person name="Chan T.F."/>
            <person name="Leung E.L."/>
            <person name="Liu L."/>
            <person name="Liu Z.G."/>
            <person name="Tsui S.K."/>
        </authorList>
    </citation>
    <scope>NUCLEOTIDE SEQUENCE [LARGE SCALE GENOMIC DNA]</scope>
    <source>
        <strain evidence="1">Derp</strain>
    </source>
</reference>
<sequence length="63" mass="7592">MEIFIRSGYNCNLIYENYGWIINNFLLFCKNIKIQYIFLLTTVAEIVQSMFHISTVEMERKSF</sequence>
<keyword evidence="2" id="KW-1185">Reference proteome</keyword>
<reference evidence="1 2" key="2">
    <citation type="journal article" date="2022" name="Mol. Biol. Evol.">
        <title>Comparative Genomics Reveals Insights into the Divergent Evolution of Astigmatic Mites and Household Pest Adaptations.</title>
        <authorList>
            <person name="Xiong Q."/>
            <person name="Wan A.T."/>
            <person name="Liu X."/>
            <person name="Fung C.S."/>
            <person name="Xiao X."/>
            <person name="Malainual N."/>
            <person name="Hou J."/>
            <person name="Wang L."/>
            <person name="Wang M."/>
            <person name="Yang K.Y."/>
            <person name="Cui Y."/>
            <person name="Leung E.L."/>
            <person name="Nong W."/>
            <person name="Shin S.K."/>
            <person name="Au S.W."/>
            <person name="Jeong K.Y."/>
            <person name="Chew F.T."/>
            <person name="Hui J.H."/>
            <person name="Leung T.F."/>
            <person name="Tungtrongchitr A."/>
            <person name="Zhong N."/>
            <person name="Liu Z."/>
            <person name="Tsui S.K."/>
        </authorList>
    </citation>
    <scope>NUCLEOTIDE SEQUENCE [LARGE SCALE GENOMIC DNA]</scope>
    <source>
        <strain evidence="1">Derp</strain>
    </source>
</reference>
<gene>
    <name evidence="1" type="ORF">DERP_009070</name>
</gene>
<organism evidence="1 2">
    <name type="scientific">Dermatophagoides pteronyssinus</name>
    <name type="common">European house dust mite</name>
    <dbReference type="NCBI Taxonomy" id="6956"/>
    <lineage>
        <taxon>Eukaryota</taxon>
        <taxon>Metazoa</taxon>
        <taxon>Ecdysozoa</taxon>
        <taxon>Arthropoda</taxon>
        <taxon>Chelicerata</taxon>
        <taxon>Arachnida</taxon>
        <taxon>Acari</taxon>
        <taxon>Acariformes</taxon>
        <taxon>Sarcoptiformes</taxon>
        <taxon>Astigmata</taxon>
        <taxon>Psoroptidia</taxon>
        <taxon>Analgoidea</taxon>
        <taxon>Pyroglyphidae</taxon>
        <taxon>Dermatophagoidinae</taxon>
        <taxon>Dermatophagoides</taxon>
    </lineage>
</organism>
<comment type="caution">
    <text evidence="1">The sequence shown here is derived from an EMBL/GenBank/DDBJ whole genome shotgun (WGS) entry which is preliminary data.</text>
</comment>
<dbReference type="EMBL" id="NJHN03000039">
    <property type="protein sequence ID" value="KAH9421665.1"/>
    <property type="molecule type" value="Genomic_DNA"/>
</dbReference>
<accession>A0ABQ8JGX6</accession>
<dbReference type="Proteomes" id="UP000887458">
    <property type="component" value="Unassembled WGS sequence"/>
</dbReference>
<evidence type="ECO:0000313" key="1">
    <source>
        <dbReference type="EMBL" id="KAH9421665.1"/>
    </source>
</evidence>
<protein>
    <submittedName>
        <fullName evidence="1">Uncharacterized protein</fullName>
    </submittedName>
</protein>
<name>A0ABQ8JGX6_DERPT</name>
<evidence type="ECO:0000313" key="2">
    <source>
        <dbReference type="Proteomes" id="UP000887458"/>
    </source>
</evidence>
<proteinExistence type="predicted"/>